<reference evidence="1 2" key="1">
    <citation type="submission" date="2015-09" db="EMBL/GenBank/DDBJ databases">
        <authorList>
            <consortium name="Swine Surveillance"/>
        </authorList>
    </citation>
    <scope>NUCLEOTIDE SEQUENCE [LARGE SCALE GENOMIC DNA]</scope>
    <source>
        <strain evidence="1 2">CECT 7648</strain>
    </source>
</reference>
<dbReference type="Proteomes" id="UP000054935">
    <property type="component" value="Unassembled WGS sequence"/>
</dbReference>
<evidence type="ECO:0000313" key="2">
    <source>
        <dbReference type="Proteomes" id="UP000054935"/>
    </source>
</evidence>
<evidence type="ECO:0000313" key="1">
    <source>
        <dbReference type="EMBL" id="CUH75451.1"/>
    </source>
</evidence>
<organism evidence="1 2">
    <name type="scientific">Tropicibacter naphthalenivorans</name>
    <dbReference type="NCBI Taxonomy" id="441103"/>
    <lineage>
        <taxon>Bacteria</taxon>
        <taxon>Pseudomonadati</taxon>
        <taxon>Pseudomonadota</taxon>
        <taxon>Alphaproteobacteria</taxon>
        <taxon>Rhodobacterales</taxon>
        <taxon>Roseobacteraceae</taxon>
        <taxon>Tropicibacter</taxon>
    </lineage>
</organism>
<dbReference type="STRING" id="441103.TRN7648_00446"/>
<keyword evidence="2" id="KW-1185">Reference proteome</keyword>
<dbReference type="EMBL" id="CYSE01000001">
    <property type="protein sequence ID" value="CUH75451.1"/>
    <property type="molecule type" value="Genomic_DNA"/>
</dbReference>
<name>A0A0P1G162_9RHOB</name>
<dbReference type="AlphaFoldDB" id="A0A0P1G162"/>
<sequence length="189" mass="21948">MGSVRFDASPETAAQIERAARTDAFDPNLFTNRDDAVARLDRMPTKRTQKVLHAPNYTTAEFTRRLRFDPDAQVLNFDFSGFIFHHSRDVNDFYDHIEERIKASGQDKWFFLIDNTDCQIMPGAWVQYAFRGKRLNLRYSLGSVRYAPGSETAAEIRRRSESQDFSPNIRNTRAEALARIEEMRRETTS</sequence>
<gene>
    <name evidence="1" type="ORF">TRN7648_00446</name>
</gene>
<proteinExistence type="predicted"/>
<protein>
    <submittedName>
        <fullName evidence="1">Uncharacterized protein</fullName>
    </submittedName>
</protein>
<accession>A0A0P1G162</accession>